<dbReference type="EMBL" id="MUGS01000004">
    <property type="protein sequence ID" value="OXG09147.1"/>
    <property type="molecule type" value="Genomic_DNA"/>
</dbReference>
<dbReference type="AlphaFoldDB" id="A0A227PGZ0"/>
<evidence type="ECO:0000313" key="2">
    <source>
        <dbReference type="EMBL" id="OXG09147.1"/>
    </source>
</evidence>
<dbReference type="Proteomes" id="UP000214684">
    <property type="component" value="Unassembled WGS sequence"/>
</dbReference>
<gene>
    <name evidence="2" type="ORF">B0A64_03895</name>
</gene>
<sequence>MLRAFAFALTGLKIQIILYFMALRTILLPGLFQSAFLNFMKNLSKKNLPEVKLPEDLFKFYFNLITFNSMIAQPF</sequence>
<evidence type="ECO:0000313" key="3">
    <source>
        <dbReference type="Proteomes" id="UP000214684"/>
    </source>
</evidence>
<reference evidence="2 3" key="1">
    <citation type="submission" date="2016-11" db="EMBL/GenBank/DDBJ databases">
        <title>Whole genomes of Flavobacteriaceae.</title>
        <authorList>
            <person name="Stine C."/>
            <person name="Li C."/>
            <person name="Tadesse D."/>
        </authorList>
    </citation>
    <scope>NUCLEOTIDE SEQUENCE [LARGE SCALE GENOMIC DNA]</scope>
    <source>
        <strain evidence="2 3">DSM 24704</strain>
    </source>
</reference>
<proteinExistence type="predicted"/>
<organism evidence="2 3">
    <name type="scientific">Flavobacterium araucananum</name>
    <dbReference type="NCBI Taxonomy" id="946678"/>
    <lineage>
        <taxon>Bacteria</taxon>
        <taxon>Pseudomonadati</taxon>
        <taxon>Bacteroidota</taxon>
        <taxon>Flavobacteriia</taxon>
        <taxon>Flavobacteriales</taxon>
        <taxon>Flavobacteriaceae</taxon>
        <taxon>Flavobacterium</taxon>
    </lineage>
</organism>
<feature type="transmembrane region" description="Helical" evidence="1">
    <location>
        <begin position="16"/>
        <end position="39"/>
    </location>
</feature>
<keyword evidence="3" id="KW-1185">Reference proteome</keyword>
<comment type="caution">
    <text evidence="2">The sequence shown here is derived from an EMBL/GenBank/DDBJ whole genome shotgun (WGS) entry which is preliminary data.</text>
</comment>
<keyword evidence="1" id="KW-0812">Transmembrane</keyword>
<name>A0A227PGZ0_9FLAO</name>
<protein>
    <submittedName>
        <fullName evidence="2">Uncharacterized protein</fullName>
    </submittedName>
</protein>
<keyword evidence="1" id="KW-0472">Membrane</keyword>
<keyword evidence="1" id="KW-1133">Transmembrane helix</keyword>
<evidence type="ECO:0000256" key="1">
    <source>
        <dbReference type="SAM" id="Phobius"/>
    </source>
</evidence>
<accession>A0A227PGZ0</accession>